<evidence type="ECO:0000313" key="2">
    <source>
        <dbReference type="EMBL" id="GCF94603.1"/>
    </source>
</evidence>
<sequence>MTDSFFGTRSAHKHKKDPNTVPITNKKSFIPIPPHKKDTKTNFFLLIFCAFDENVLCF</sequence>
<gene>
    <name evidence="2" type="ORF">NRIC_24940</name>
</gene>
<feature type="region of interest" description="Disordered" evidence="1">
    <location>
        <begin position="1"/>
        <end position="22"/>
    </location>
</feature>
<dbReference type="Proteomes" id="UP000290567">
    <property type="component" value="Unassembled WGS sequence"/>
</dbReference>
<keyword evidence="3" id="KW-1185">Reference proteome</keyword>
<dbReference type="EMBL" id="BJCC01000021">
    <property type="protein sequence ID" value="GCF94603.1"/>
    <property type="molecule type" value="Genomic_DNA"/>
</dbReference>
<dbReference type="AlphaFoldDB" id="A0A4P5PN26"/>
<protein>
    <submittedName>
        <fullName evidence="2">Uncharacterized protein</fullName>
    </submittedName>
</protein>
<evidence type="ECO:0000313" key="3">
    <source>
        <dbReference type="Proteomes" id="UP000290567"/>
    </source>
</evidence>
<comment type="caution">
    <text evidence="2">The sequence shown here is derived from an EMBL/GenBank/DDBJ whole genome shotgun (WGS) entry which is preliminary data.</text>
</comment>
<name>A0A4P5PN26_9ENTE</name>
<evidence type="ECO:0000256" key="1">
    <source>
        <dbReference type="SAM" id="MobiDB-lite"/>
    </source>
</evidence>
<accession>A0A4P5PN26</accession>
<organism evidence="2 3">
    <name type="scientific">Enterococcus florum</name>
    <dbReference type="NCBI Taxonomy" id="2480627"/>
    <lineage>
        <taxon>Bacteria</taxon>
        <taxon>Bacillati</taxon>
        <taxon>Bacillota</taxon>
        <taxon>Bacilli</taxon>
        <taxon>Lactobacillales</taxon>
        <taxon>Enterococcaceae</taxon>
        <taxon>Enterococcus</taxon>
    </lineage>
</organism>
<reference evidence="3" key="1">
    <citation type="submission" date="2019-02" db="EMBL/GenBank/DDBJ databases">
        <title>Draft genome sequence of Enterococcus sp. Gos25-1.</title>
        <authorList>
            <person name="Tanaka N."/>
            <person name="Shiwa Y."/>
            <person name="Fujita N."/>
        </authorList>
    </citation>
    <scope>NUCLEOTIDE SEQUENCE [LARGE SCALE GENOMIC DNA]</scope>
    <source>
        <strain evidence="3">Gos25-1</strain>
    </source>
</reference>
<proteinExistence type="predicted"/>